<evidence type="ECO:0000256" key="1">
    <source>
        <dbReference type="SAM" id="Phobius"/>
    </source>
</evidence>
<evidence type="ECO:0000313" key="3">
    <source>
        <dbReference type="Proteomes" id="UP001589611"/>
    </source>
</evidence>
<keyword evidence="1" id="KW-0472">Membrane</keyword>
<sequence>MSTTLAAVNALTAVASTADRHFVGWGPGFGWWFLLIPLFWILVFALLFALFGRRWRRAARENGYGPHGRLSPLRQAEVTLAERYAKGDIDEVEYRARLEVLRANAAPPS</sequence>
<name>A0ABV5T0T8_9MICO</name>
<reference evidence="2 3" key="1">
    <citation type="submission" date="2024-09" db="EMBL/GenBank/DDBJ databases">
        <authorList>
            <person name="Sun Q."/>
            <person name="Mori K."/>
        </authorList>
    </citation>
    <scope>NUCLEOTIDE SEQUENCE [LARGE SCALE GENOMIC DNA]</scope>
    <source>
        <strain evidence="2 3">JCM 1342</strain>
    </source>
</reference>
<evidence type="ECO:0000313" key="2">
    <source>
        <dbReference type="EMBL" id="MFB9646227.1"/>
    </source>
</evidence>
<dbReference type="RefSeq" id="WP_344712984.1">
    <property type="nucleotide sequence ID" value="NZ_BAAAWH010000001.1"/>
</dbReference>
<keyword evidence="3" id="KW-1185">Reference proteome</keyword>
<comment type="caution">
    <text evidence="2">The sequence shown here is derived from an EMBL/GenBank/DDBJ whole genome shotgun (WGS) entry which is preliminary data.</text>
</comment>
<feature type="transmembrane region" description="Helical" evidence="1">
    <location>
        <begin position="30"/>
        <end position="51"/>
    </location>
</feature>
<organism evidence="2 3">
    <name type="scientific">Microbacterium terregens</name>
    <dbReference type="NCBI Taxonomy" id="69363"/>
    <lineage>
        <taxon>Bacteria</taxon>
        <taxon>Bacillati</taxon>
        <taxon>Actinomycetota</taxon>
        <taxon>Actinomycetes</taxon>
        <taxon>Micrococcales</taxon>
        <taxon>Microbacteriaceae</taxon>
        <taxon>Microbacterium</taxon>
    </lineage>
</organism>
<keyword evidence="1" id="KW-1133">Transmembrane helix</keyword>
<dbReference type="EMBL" id="JBHMBE010000003">
    <property type="protein sequence ID" value="MFB9646227.1"/>
    <property type="molecule type" value="Genomic_DNA"/>
</dbReference>
<gene>
    <name evidence="2" type="ORF">ACFFPJ_10500</name>
</gene>
<proteinExistence type="predicted"/>
<protein>
    <submittedName>
        <fullName evidence="2">SHOCT domain-containing protein</fullName>
    </submittedName>
</protein>
<accession>A0ABV5T0T8</accession>
<keyword evidence="1" id="KW-0812">Transmembrane</keyword>
<dbReference type="Proteomes" id="UP001589611">
    <property type="component" value="Unassembled WGS sequence"/>
</dbReference>